<evidence type="ECO:0000313" key="2">
    <source>
        <dbReference type="EMBL" id="PRZ44217.1"/>
    </source>
</evidence>
<feature type="domain" description="EthD" evidence="1">
    <location>
        <begin position="14"/>
        <end position="80"/>
    </location>
</feature>
<comment type="caution">
    <text evidence="2">The sequence shown here is derived from an EMBL/GenBank/DDBJ whole genome shotgun (WGS) entry which is preliminary data.</text>
</comment>
<dbReference type="InterPro" id="IPR009799">
    <property type="entry name" value="EthD_dom"/>
</dbReference>
<dbReference type="EMBL" id="PVUE01000001">
    <property type="protein sequence ID" value="PRZ44217.1"/>
    <property type="molecule type" value="Genomic_DNA"/>
</dbReference>
<keyword evidence="3" id="KW-1185">Reference proteome</keyword>
<sequence length="102" mass="11110">MTTSLFVTYRVPDDAAAFDKSYFDGHVPLVNKMPGLLENRVNKVVQNIAGEQKLYVITELVFENAEAAQKALGSEEGKATSVDLASWGGDKLASIYLSERAV</sequence>
<reference evidence="2 3" key="1">
    <citation type="submission" date="2018-03" db="EMBL/GenBank/DDBJ databases">
        <title>Genomic Encyclopedia of Archaeal and Bacterial Type Strains, Phase II (KMG-II): from individual species to whole genera.</title>
        <authorList>
            <person name="Goeker M."/>
        </authorList>
    </citation>
    <scope>NUCLEOTIDE SEQUENCE [LARGE SCALE GENOMIC DNA]</scope>
    <source>
        <strain evidence="2 3">DSM 100065</strain>
    </source>
</reference>
<dbReference type="Gene3D" id="3.30.70.100">
    <property type="match status" value="1"/>
</dbReference>
<gene>
    <name evidence="2" type="ORF">CLV47_101342</name>
</gene>
<name>A0A2T1A6W7_9ACTN</name>
<dbReference type="NCBIfam" id="TIGR02118">
    <property type="entry name" value="EthD family reductase"/>
    <property type="match status" value="1"/>
</dbReference>
<dbReference type="RefSeq" id="WP_106347252.1">
    <property type="nucleotide sequence ID" value="NZ_PVUE01000001.1"/>
</dbReference>
<evidence type="ECO:0000259" key="1">
    <source>
        <dbReference type="Pfam" id="PF07110"/>
    </source>
</evidence>
<dbReference type="OrthoDB" id="5294870at2"/>
<proteinExistence type="predicted"/>
<dbReference type="Proteomes" id="UP000237752">
    <property type="component" value="Unassembled WGS sequence"/>
</dbReference>
<organism evidence="2 3">
    <name type="scientific">Antricoccus suffuscus</name>
    <dbReference type="NCBI Taxonomy" id="1629062"/>
    <lineage>
        <taxon>Bacteria</taxon>
        <taxon>Bacillati</taxon>
        <taxon>Actinomycetota</taxon>
        <taxon>Actinomycetes</taxon>
        <taxon>Geodermatophilales</taxon>
        <taxon>Antricoccaceae</taxon>
        <taxon>Antricoccus</taxon>
    </lineage>
</organism>
<dbReference type="SUPFAM" id="SSF54909">
    <property type="entry name" value="Dimeric alpha+beta barrel"/>
    <property type="match status" value="1"/>
</dbReference>
<protein>
    <submittedName>
        <fullName evidence="2">Uncharacterized protein (TIGR02118 family)</fullName>
    </submittedName>
</protein>
<accession>A0A2T1A6W7</accession>
<dbReference type="InterPro" id="IPR011008">
    <property type="entry name" value="Dimeric_a/b-barrel"/>
</dbReference>
<evidence type="ECO:0000313" key="3">
    <source>
        <dbReference type="Proteomes" id="UP000237752"/>
    </source>
</evidence>
<dbReference type="AlphaFoldDB" id="A0A2T1A6W7"/>
<dbReference type="GO" id="GO:0016491">
    <property type="term" value="F:oxidoreductase activity"/>
    <property type="evidence" value="ECO:0007669"/>
    <property type="project" value="InterPro"/>
</dbReference>
<dbReference type="Pfam" id="PF07110">
    <property type="entry name" value="EthD"/>
    <property type="match status" value="1"/>
</dbReference>